<dbReference type="HOGENOM" id="CLU_708407_0_0_1"/>
<dbReference type="EnsemblMetazoa" id="HelroT180846">
    <property type="protein sequence ID" value="HelroP180846"/>
    <property type="gene ID" value="HelroG180846"/>
</dbReference>
<dbReference type="EMBL" id="KB097605">
    <property type="protein sequence ID" value="ESN93532.1"/>
    <property type="molecule type" value="Genomic_DNA"/>
</dbReference>
<dbReference type="STRING" id="6412.T1FGC0"/>
<evidence type="ECO:0008006" key="4">
    <source>
        <dbReference type="Google" id="ProtNLM"/>
    </source>
</evidence>
<protein>
    <recommendedName>
        <fullName evidence="4">Endonuclease/exonuclease/phosphatase domain-containing protein</fullName>
    </recommendedName>
</protein>
<dbReference type="InParanoid" id="T1FGC0"/>
<evidence type="ECO:0000313" key="2">
    <source>
        <dbReference type="EnsemblMetazoa" id="HelroP180846"/>
    </source>
</evidence>
<dbReference type="InterPro" id="IPR036691">
    <property type="entry name" value="Endo/exonu/phosph_ase_sf"/>
</dbReference>
<accession>T1FGC0</accession>
<dbReference type="RefSeq" id="XP_009028392.1">
    <property type="nucleotide sequence ID" value="XM_009030144.1"/>
</dbReference>
<dbReference type="Proteomes" id="UP000015101">
    <property type="component" value="Unassembled WGS sequence"/>
</dbReference>
<dbReference type="SUPFAM" id="SSF56219">
    <property type="entry name" value="DNase I-like"/>
    <property type="match status" value="1"/>
</dbReference>
<evidence type="ECO:0000313" key="1">
    <source>
        <dbReference type="EMBL" id="ESN93532.1"/>
    </source>
</evidence>
<dbReference type="AlphaFoldDB" id="T1FGC0"/>
<name>T1FGC0_HELRO</name>
<dbReference type="Gene3D" id="3.60.10.10">
    <property type="entry name" value="Endonuclease/exonuclease/phosphatase"/>
    <property type="match status" value="1"/>
</dbReference>
<reference evidence="3" key="1">
    <citation type="submission" date="2012-12" db="EMBL/GenBank/DDBJ databases">
        <authorList>
            <person name="Hellsten U."/>
            <person name="Grimwood J."/>
            <person name="Chapman J.A."/>
            <person name="Shapiro H."/>
            <person name="Aerts A."/>
            <person name="Otillar R.P."/>
            <person name="Terry A.Y."/>
            <person name="Boore J.L."/>
            <person name="Simakov O."/>
            <person name="Marletaz F."/>
            <person name="Cho S.-J."/>
            <person name="Edsinger-Gonzales E."/>
            <person name="Havlak P."/>
            <person name="Kuo D.-H."/>
            <person name="Larsson T."/>
            <person name="Lv J."/>
            <person name="Arendt D."/>
            <person name="Savage R."/>
            <person name="Osoegawa K."/>
            <person name="de Jong P."/>
            <person name="Lindberg D.R."/>
            <person name="Seaver E.C."/>
            <person name="Weisblat D.A."/>
            <person name="Putnam N.H."/>
            <person name="Grigoriev I.V."/>
            <person name="Rokhsar D.S."/>
        </authorList>
    </citation>
    <scope>NUCLEOTIDE SEQUENCE</scope>
</reference>
<reference evidence="1 3" key="2">
    <citation type="journal article" date="2013" name="Nature">
        <title>Insights into bilaterian evolution from three spiralian genomes.</title>
        <authorList>
            <person name="Simakov O."/>
            <person name="Marletaz F."/>
            <person name="Cho S.J."/>
            <person name="Edsinger-Gonzales E."/>
            <person name="Havlak P."/>
            <person name="Hellsten U."/>
            <person name="Kuo D.H."/>
            <person name="Larsson T."/>
            <person name="Lv J."/>
            <person name="Arendt D."/>
            <person name="Savage R."/>
            <person name="Osoegawa K."/>
            <person name="de Jong P."/>
            <person name="Grimwood J."/>
            <person name="Chapman J.A."/>
            <person name="Shapiro H."/>
            <person name="Aerts A."/>
            <person name="Otillar R.P."/>
            <person name="Terry A.Y."/>
            <person name="Boore J.L."/>
            <person name="Grigoriev I.V."/>
            <person name="Lindberg D.R."/>
            <person name="Seaver E.C."/>
            <person name="Weisblat D.A."/>
            <person name="Putnam N.H."/>
            <person name="Rokhsar D.S."/>
        </authorList>
    </citation>
    <scope>NUCLEOTIDE SEQUENCE</scope>
</reference>
<evidence type="ECO:0000313" key="3">
    <source>
        <dbReference type="Proteomes" id="UP000015101"/>
    </source>
</evidence>
<sequence>MPRGILKSKVWKYENDGLGNQPIESRWKKYWLEIDDYHGNLTWYEKFRPCTFRSIEISKIVKYFTNGEDCESIPSCPAVPESKTYRNMFAFPEDIDNDPNKIVFFVVSRPQHYRKQTDRNRTSQATNEDLYDGDVENVGADNTNPTLKVGSADVWHLVGKQNYGVTSLIPKHSLDFLCIQNTKFDKGHFNTRAHGCKMLSLGGKSNSPCVGVIISERWVKQVSEFKYIGKEIVVVKIKGDAICVLSVQCPKVLEEIERFKFFENLRDCLKSLIEFELIIICGGFEGQSYMEKDDRTPILREGINSRDAGMLLKLINEMNLTLENTHLLNRNSFSNGDLYNFILTRNNGANKLAEVRTCSELLLLGHTLSLATFAGDFTVSGHYFRNEDSD</sequence>
<dbReference type="GeneID" id="20207869"/>
<gene>
    <name evidence="2" type="primary">20207869</name>
    <name evidence="1" type="ORF">HELRODRAFT_180846</name>
</gene>
<proteinExistence type="predicted"/>
<dbReference type="CTD" id="20207869"/>
<dbReference type="KEGG" id="hro:HELRODRAFT_180846"/>
<keyword evidence="3" id="KW-1185">Reference proteome</keyword>
<dbReference type="EMBL" id="AMQM01007385">
    <property type="status" value="NOT_ANNOTATED_CDS"/>
    <property type="molecule type" value="Genomic_DNA"/>
</dbReference>
<organism evidence="2 3">
    <name type="scientific">Helobdella robusta</name>
    <name type="common">Californian leech</name>
    <dbReference type="NCBI Taxonomy" id="6412"/>
    <lineage>
        <taxon>Eukaryota</taxon>
        <taxon>Metazoa</taxon>
        <taxon>Spiralia</taxon>
        <taxon>Lophotrochozoa</taxon>
        <taxon>Annelida</taxon>
        <taxon>Clitellata</taxon>
        <taxon>Hirudinea</taxon>
        <taxon>Rhynchobdellida</taxon>
        <taxon>Glossiphoniidae</taxon>
        <taxon>Helobdella</taxon>
    </lineage>
</organism>
<reference evidence="2" key="3">
    <citation type="submission" date="2015-06" db="UniProtKB">
        <authorList>
            <consortium name="EnsemblMetazoa"/>
        </authorList>
    </citation>
    <scope>IDENTIFICATION</scope>
</reference>